<dbReference type="AlphaFoldDB" id="A0AAE1IQP8"/>
<organism evidence="3 4">
    <name type="scientific">Acacia crassicarpa</name>
    <name type="common">northern wattle</name>
    <dbReference type="NCBI Taxonomy" id="499986"/>
    <lineage>
        <taxon>Eukaryota</taxon>
        <taxon>Viridiplantae</taxon>
        <taxon>Streptophyta</taxon>
        <taxon>Embryophyta</taxon>
        <taxon>Tracheophyta</taxon>
        <taxon>Spermatophyta</taxon>
        <taxon>Magnoliopsida</taxon>
        <taxon>eudicotyledons</taxon>
        <taxon>Gunneridae</taxon>
        <taxon>Pentapetalae</taxon>
        <taxon>rosids</taxon>
        <taxon>fabids</taxon>
        <taxon>Fabales</taxon>
        <taxon>Fabaceae</taxon>
        <taxon>Caesalpinioideae</taxon>
        <taxon>mimosoid clade</taxon>
        <taxon>Acacieae</taxon>
        <taxon>Acacia</taxon>
    </lineage>
</organism>
<comment type="caution">
    <text evidence="3">The sequence shown here is derived from an EMBL/GenBank/DDBJ whole genome shotgun (WGS) entry which is preliminary data.</text>
</comment>
<reference evidence="3" key="1">
    <citation type="submission" date="2023-10" db="EMBL/GenBank/DDBJ databases">
        <title>Chromosome-level genome of the transformable northern wattle, Acacia crassicarpa.</title>
        <authorList>
            <person name="Massaro I."/>
            <person name="Sinha N.R."/>
            <person name="Poethig S."/>
            <person name="Leichty A.R."/>
        </authorList>
    </citation>
    <scope>NUCLEOTIDE SEQUENCE</scope>
    <source>
        <strain evidence="3">Acra3RX</strain>
        <tissue evidence="3">Leaf</tissue>
    </source>
</reference>
<gene>
    <name evidence="3" type="ORF">QN277_010321</name>
</gene>
<sequence length="178" mass="20285">MIALDPLDSRNYIMLSNIYSAAGLWDDASKVRASMKAKGVIRTRGISFIEHGKKIHRFVVDDYSHPDANKIHEKLKELVRKIHEAGFVPETDSVLHNVDEEVKMGMINKHSEKIALAYGLLVTSSDEPIVIMKNLRICRDCHSTVKFVSLIEKRAIIIRDSKRFHQFLDGSCSCGDYW</sequence>
<accession>A0AAE1IQP8</accession>
<dbReference type="GO" id="GO:0008270">
    <property type="term" value="F:zinc ion binding"/>
    <property type="evidence" value="ECO:0007669"/>
    <property type="project" value="InterPro"/>
</dbReference>
<dbReference type="InterPro" id="IPR046960">
    <property type="entry name" value="PPR_At4g14850-like_plant"/>
</dbReference>
<name>A0AAE1IQP8_9FABA</name>
<protein>
    <recommendedName>
        <fullName evidence="2">DYW domain-containing protein</fullName>
    </recommendedName>
</protein>
<evidence type="ECO:0000256" key="1">
    <source>
        <dbReference type="ARBA" id="ARBA00006643"/>
    </source>
</evidence>
<keyword evidence="4" id="KW-1185">Reference proteome</keyword>
<dbReference type="Proteomes" id="UP001293593">
    <property type="component" value="Unassembled WGS sequence"/>
</dbReference>
<evidence type="ECO:0000313" key="4">
    <source>
        <dbReference type="Proteomes" id="UP001293593"/>
    </source>
</evidence>
<dbReference type="Pfam" id="PF20431">
    <property type="entry name" value="E_motif"/>
    <property type="match status" value="1"/>
</dbReference>
<dbReference type="InterPro" id="IPR046848">
    <property type="entry name" value="E_motif"/>
</dbReference>
<evidence type="ECO:0000259" key="2">
    <source>
        <dbReference type="Pfam" id="PF14432"/>
    </source>
</evidence>
<dbReference type="InterPro" id="IPR046849">
    <property type="entry name" value="E2_motif"/>
</dbReference>
<comment type="similarity">
    <text evidence="1">Belongs to the PPR family. PCMP-H subfamily.</text>
</comment>
<evidence type="ECO:0000313" key="3">
    <source>
        <dbReference type="EMBL" id="KAK4253678.1"/>
    </source>
</evidence>
<proteinExistence type="inferred from homology"/>
<feature type="domain" description="DYW" evidence="2">
    <location>
        <begin position="86"/>
        <end position="178"/>
    </location>
</feature>
<dbReference type="EMBL" id="JAWXYG010000015">
    <property type="protein sequence ID" value="KAK4253678.1"/>
    <property type="molecule type" value="Genomic_DNA"/>
</dbReference>
<dbReference type="GO" id="GO:0009451">
    <property type="term" value="P:RNA modification"/>
    <property type="evidence" value="ECO:0007669"/>
    <property type="project" value="InterPro"/>
</dbReference>
<dbReference type="Pfam" id="PF20430">
    <property type="entry name" value="Eplus_motif"/>
    <property type="match status" value="1"/>
</dbReference>
<dbReference type="InterPro" id="IPR032867">
    <property type="entry name" value="DYW_dom"/>
</dbReference>
<dbReference type="GO" id="GO:0003723">
    <property type="term" value="F:RNA binding"/>
    <property type="evidence" value="ECO:0007669"/>
    <property type="project" value="InterPro"/>
</dbReference>
<dbReference type="Pfam" id="PF14432">
    <property type="entry name" value="DYW_deaminase"/>
    <property type="match status" value="1"/>
</dbReference>
<dbReference type="PANTHER" id="PTHR47926">
    <property type="entry name" value="PENTATRICOPEPTIDE REPEAT-CONTAINING PROTEIN"/>
    <property type="match status" value="1"/>
</dbReference>
<dbReference type="PANTHER" id="PTHR47926:SF533">
    <property type="entry name" value="DYW DOMAIN-CONTAINING PROTEIN"/>
    <property type="match status" value="1"/>
</dbReference>